<evidence type="ECO:0000313" key="2">
    <source>
        <dbReference type="EMBL" id="KYC35142.1"/>
    </source>
</evidence>
<feature type="compositionally biased region" description="Low complexity" evidence="1">
    <location>
        <begin position="38"/>
        <end position="51"/>
    </location>
</feature>
<dbReference type="AlphaFoldDB" id="A0A139WRT2"/>
<comment type="caution">
    <text evidence="2">The sequence shown here is derived from an EMBL/GenBank/DDBJ whole genome shotgun (WGS) entry which is preliminary data.</text>
</comment>
<dbReference type="RefSeq" id="WP_017748997.1">
    <property type="nucleotide sequence ID" value="NZ_KQ976354.1"/>
</dbReference>
<feature type="region of interest" description="Disordered" evidence="1">
    <location>
        <begin position="37"/>
        <end position="68"/>
    </location>
</feature>
<dbReference type="OrthoDB" id="518236at2"/>
<reference evidence="2 3" key="1">
    <citation type="journal article" date="2013" name="Genome Biol. Evol.">
        <title>Genomes of Stigonematalean cyanobacteria (subsection V) and the evolution of oxygenic photosynthesis from prokaryotes to plastids.</title>
        <authorList>
            <person name="Dagan T."/>
            <person name="Roettger M."/>
            <person name="Stucken K."/>
            <person name="Landan G."/>
            <person name="Koch R."/>
            <person name="Major P."/>
            <person name="Gould S.B."/>
            <person name="Goremykin V.V."/>
            <person name="Rippka R."/>
            <person name="Tandeau de Marsac N."/>
            <person name="Gugger M."/>
            <person name="Lockhart P.J."/>
            <person name="Allen J.F."/>
            <person name="Brune I."/>
            <person name="Maus I."/>
            <person name="Puhler A."/>
            <person name="Martin W.F."/>
        </authorList>
    </citation>
    <scope>NUCLEOTIDE SEQUENCE [LARGE SCALE GENOMIC DNA]</scope>
    <source>
        <strain evidence="2 3">PCC 7110</strain>
    </source>
</reference>
<name>A0A139WRT2_9CYAN</name>
<dbReference type="Proteomes" id="UP000076925">
    <property type="component" value="Unassembled WGS sequence"/>
</dbReference>
<sequence>MSERTVKNWRVARGPEKKERIAHALDNFIEELLATIDSPNPSSSLENPNIELEPEIEKQSPKSKSRQA</sequence>
<accession>A0A139WRT2</accession>
<dbReference type="EMBL" id="ANNX02000052">
    <property type="protein sequence ID" value="KYC35142.1"/>
    <property type="molecule type" value="Genomic_DNA"/>
</dbReference>
<organism evidence="2 3">
    <name type="scientific">Scytonema hofmannii PCC 7110</name>
    <dbReference type="NCBI Taxonomy" id="128403"/>
    <lineage>
        <taxon>Bacteria</taxon>
        <taxon>Bacillati</taxon>
        <taxon>Cyanobacteriota</taxon>
        <taxon>Cyanophyceae</taxon>
        <taxon>Nostocales</taxon>
        <taxon>Scytonemataceae</taxon>
        <taxon>Scytonema</taxon>
    </lineage>
</organism>
<protein>
    <submittedName>
        <fullName evidence="2">Uncharacterized protein</fullName>
    </submittedName>
</protein>
<evidence type="ECO:0000313" key="3">
    <source>
        <dbReference type="Proteomes" id="UP000076925"/>
    </source>
</evidence>
<proteinExistence type="predicted"/>
<gene>
    <name evidence="2" type="ORF">WA1_08220</name>
</gene>
<keyword evidence="3" id="KW-1185">Reference proteome</keyword>
<evidence type="ECO:0000256" key="1">
    <source>
        <dbReference type="SAM" id="MobiDB-lite"/>
    </source>
</evidence>